<accession>N9TWK2</accession>
<dbReference type="AlphaFoldDB" id="N9TWK2"/>
<dbReference type="InterPro" id="IPR001296">
    <property type="entry name" value="Glyco_trans_1"/>
</dbReference>
<feature type="domain" description="Glycosyltransferase subfamily 4-like N-terminal" evidence="2">
    <location>
        <begin position="23"/>
        <end position="178"/>
    </location>
</feature>
<organism evidence="3 4">
    <name type="scientific">Aeromonas diversa CDC 2478-85</name>
    <dbReference type="NCBI Taxonomy" id="1268237"/>
    <lineage>
        <taxon>Bacteria</taxon>
        <taxon>Pseudomonadati</taxon>
        <taxon>Pseudomonadota</taxon>
        <taxon>Gammaproteobacteria</taxon>
        <taxon>Aeromonadales</taxon>
        <taxon>Aeromonadaceae</taxon>
        <taxon>Aeromonas</taxon>
    </lineage>
</organism>
<evidence type="ECO:0000313" key="4">
    <source>
        <dbReference type="Proteomes" id="UP000023775"/>
    </source>
</evidence>
<reference evidence="3 4" key="1">
    <citation type="journal article" date="2013" name="Genome Announc.">
        <title>Draft Genome Sequence of the Aeromonas diversa Type Strain.</title>
        <authorList>
            <person name="Farfan M."/>
            <person name="Spataro N."/>
            <person name="Sanglas A."/>
            <person name="Albarral V."/>
            <person name="Loren J.G."/>
            <person name="Bosch E."/>
            <person name="Fuste M.C."/>
        </authorList>
    </citation>
    <scope>NUCLEOTIDE SEQUENCE [LARGE SCALE GENOMIC DNA]</scope>
    <source>
        <strain evidence="3 4">2478-85</strain>
    </source>
</reference>
<evidence type="ECO:0000313" key="3">
    <source>
        <dbReference type="EMBL" id="ENY70445.1"/>
    </source>
</evidence>
<dbReference type="PANTHER" id="PTHR12526">
    <property type="entry name" value="GLYCOSYLTRANSFERASE"/>
    <property type="match status" value="1"/>
</dbReference>
<keyword evidence="3" id="KW-0808">Transferase</keyword>
<dbReference type="EMBL" id="APVG01000076">
    <property type="protein sequence ID" value="ENY70445.1"/>
    <property type="molecule type" value="Genomic_DNA"/>
</dbReference>
<feature type="domain" description="Glycosyl transferase family 1" evidence="1">
    <location>
        <begin position="185"/>
        <end position="334"/>
    </location>
</feature>
<comment type="caution">
    <text evidence="3">The sequence shown here is derived from an EMBL/GenBank/DDBJ whole genome shotgun (WGS) entry which is preliminary data.</text>
</comment>
<dbReference type="InterPro" id="IPR028098">
    <property type="entry name" value="Glyco_trans_4-like_N"/>
</dbReference>
<dbReference type="Proteomes" id="UP000023775">
    <property type="component" value="Unassembled WGS sequence"/>
</dbReference>
<dbReference type="PANTHER" id="PTHR12526:SF637">
    <property type="entry name" value="GLYCOSYLTRANSFERASE EPSF-RELATED"/>
    <property type="match status" value="1"/>
</dbReference>
<gene>
    <name evidence="3" type="ORF">G114_18316</name>
</gene>
<evidence type="ECO:0000259" key="2">
    <source>
        <dbReference type="Pfam" id="PF13439"/>
    </source>
</evidence>
<name>N9TWK2_9GAMM</name>
<dbReference type="GO" id="GO:0016757">
    <property type="term" value="F:glycosyltransferase activity"/>
    <property type="evidence" value="ECO:0007669"/>
    <property type="project" value="InterPro"/>
</dbReference>
<evidence type="ECO:0000259" key="1">
    <source>
        <dbReference type="Pfam" id="PF00534"/>
    </source>
</evidence>
<proteinExistence type="predicted"/>
<dbReference type="PATRIC" id="fig|1268237.3.peg.3590"/>
<sequence>MGVNKMVTTSGAVAQIVQHLAPGGLETMVLNMQQASPWSTHVIALEGDASSAFAHWSRLPLGSGELHFADKGQGVTPTLCWQLARLFKQARISVVHTHHLGPLLYGGLAARLAGCRLVHTEHDAWYLDSPRARALAGTALRMLRPTLIADADEVAKGLRRWFPWAQPTVIRNGIDTTRFTPGDRHSARQRLALPLHGPLLGCAARLEPVKDHALLLRALLMLPDEVHLALAGDGSLQNALRDQAVHLGLAHRVHFLGQVEQMPHFYRALDLMVLPSLAEGLPLTLLEAQSCNTPVMAFDVGGCAEAICPDTGYLLAQRSDHALATALRAALQHPRGGAPRHFVLHHGSEQAMVAAYGRTYFPRIEEQWA</sequence>
<dbReference type="Pfam" id="PF13439">
    <property type="entry name" value="Glyco_transf_4"/>
    <property type="match status" value="1"/>
</dbReference>
<dbReference type="SUPFAM" id="SSF53756">
    <property type="entry name" value="UDP-Glycosyltransferase/glycogen phosphorylase"/>
    <property type="match status" value="1"/>
</dbReference>
<dbReference type="eggNOG" id="COG0438">
    <property type="taxonomic scope" value="Bacteria"/>
</dbReference>
<dbReference type="Pfam" id="PF00534">
    <property type="entry name" value="Glycos_transf_1"/>
    <property type="match status" value="1"/>
</dbReference>
<dbReference type="Gene3D" id="3.40.50.2000">
    <property type="entry name" value="Glycogen Phosphorylase B"/>
    <property type="match status" value="2"/>
</dbReference>
<keyword evidence="4" id="KW-1185">Reference proteome</keyword>
<protein>
    <submittedName>
        <fullName evidence="3">Glycosyltransferase</fullName>
    </submittedName>
</protein>
<dbReference type="GO" id="GO:1901135">
    <property type="term" value="P:carbohydrate derivative metabolic process"/>
    <property type="evidence" value="ECO:0007669"/>
    <property type="project" value="UniProtKB-ARBA"/>
</dbReference>